<dbReference type="Proteomes" id="UP000651668">
    <property type="component" value="Unassembled WGS sequence"/>
</dbReference>
<evidence type="ECO:0000313" key="3">
    <source>
        <dbReference type="EMBL" id="GGC63968.1"/>
    </source>
</evidence>
<feature type="domain" description="Type IX secretion system protein PorV" evidence="2">
    <location>
        <begin position="39"/>
        <end position="270"/>
    </location>
</feature>
<dbReference type="SUPFAM" id="SSF56935">
    <property type="entry name" value="Porins"/>
    <property type="match status" value="1"/>
</dbReference>
<dbReference type="NCBIfam" id="NF033710">
    <property type="entry name" value="T9SS_OM_PorV"/>
    <property type="match status" value="1"/>
</dbReference>
<evidence type="ECO:0000259" key="2">
    <source>
        <dbReference type="Pfam" id="PF19572"/>
    </source>
</evidence>
<dbReference type="Pfam" id="PF19572">
    <property type="entry name" value="PorV"/>
    <property type="match status" value="1"/>
</dbReference>
<proteinExistence type="predicted"/>
<feature type="chain" id="PRO_5037034110" description="Type IX secretion system protein PorV domain-containing protein" evidence="1">
    <location>
        <begin position="26"/>
        <end position="390"/>
    </location>
</feature>
<feature type="signal peptide" evidence="1">
    <location>
        <begin position="1"/>
        <end position="25"/>
    </location>
</feature>
<dbReference type="NCBIfam" id="NF033709">
    <property type="entry name" value="PorV_fam"/>
    <property type="match status" value="1"/>
</dbReference>
<dbReference type="InterPro" id="IPR047799">
    <property type="entry name" value="T9SS_OM_PorV"/>
</dbReference>
<dbReference type="RefSeq" id="WP_188626454.1">
    <property type="nucleotide sequence ID" value="NZ_BMIL01000005.1"/>
</dbReference>
<organism evidence="3 4">
    <name type="scientific">Pedobacter quisquiliarum</name>
    <dbReference type="NCBI Taxonomy" id="1834438"/>
    <lineage>
        <taxon>Bacteria</taxon>
        <taxon>Pseudomonadati</taxon>
        <taxon>Bacteroidota</taxon>
        <taxon>Sphingobacteriia</taxon>
        <taxon>Sphingobacteriales</taxon>
        <taxon>Sphingobacteriaceae</taxon>
        <taxon>Pedobacter</taxon>
    </lineage>
</organism>
<name>A0A916XDK5_9SPHI</name>
<dbReference type="EMBL" id="BMIL01000005">
    <property type="protein sequence ID" value="GGC63968.1"/>
    <property type="molecule type" value="Genomic_DNA"/>
</dbReference>
<dbReference type="InterPro" id="IPR045741">
    <property type="entry name" value="PorV"/>
</dbReference>
<sequence length="390" mass="42313">MNPKASTKILILLTLVFSGFYTTSAQNLNSDKQSHSNYTATSINFPFMGIIPDAQTSSMGEAGVARLPDVNSLNVNPSAIVFSPHRLSFGLSHNPWLNRLIKDMSLSYFGASLNNGKQAIGLSLRYFAVGETVFRNEEAVLLGMAHPREYAFDFTYARKLSPDFALGATIRYVQSRLSLNEQGSAMQATAAAVAADVSAYLRKPAQLFGYPATVAAGINLSNIGPSTRTDSNEPIYLPTNLHIGTSASLEVDDLSQLTFAMDLSKMLVPATRPNVSEDPGHVGFPAGMWSAFSDQPLIEELKAISLSFGMDYSFKQQFSIRAGYQYAPQGNGTGSYPTLGAGFRYHSMQLDLAYLPGTLEKSPMANTLKISLMFNFGALAQSRHGYISPF</sequence>
<evidence type="ECO:0000256" key="1">
    <source>
        <dbReference type="SAM" id="SignalP"/>
    </source>
</evidence>
<comment type="caution">
    <text evidence="3">The sequence shown here is derived from an EMBL/GenBank/DDBJ whole genome shotgun (WGS) entry which is preliminary data.</text>
</comment>
<keyword evidence="4" id="KW-1185">Reference proteome</keyword>
<reference evidence="3" key="1">
    <citation type="journal article" date="2014" name="Int. J. Syst. Evol. Microbiol.">
        <title>Complete genome sequence of Corynebacterium casei LMG S-19264T (=DSM 44701T), isolated from a smear-ripened cheese.</title>
        <authorList>
            <consortium name="US DOE Joint Genome Institute (JGI-PGF)"/>
            <person name="Walter F."/>
            <person name="Albersmeier A."/>
            <person name="Kalinowski J."/>
            <person name="Ruckert C."/>
        </authorList>
    </citation>
    <scope>NUCLEOTIDE SEQUENCE</scope>
    <source>
        <strain evidence="3">CGMCC 1.15343</strain>
    </source>
</reference>
<keyword evidence="1" id="KW-0732">Signal</keyword>
<accession>A0A916XDK5</accession>
<protein>
    <recommendedName>
        <fullName evidence="2">Type IX secretion system protein PorV domain-containing protein</fullName>
    </recommendedName>
</protein>
<dbReference type="Gene3D" id="2.40.160.60">
    <property type="entry name" value="Outer membrane protein transport protein (OMPP1/FadL/TodX)"/>
    <property type="match status" value="2"/>
</dbReference>
<reference evidence="3" key="2">
    <citation type="submission" date="2020-09" db="EMBL/GenBank/DDBJ databases">
        <authorList>
            <person name="Sun Q."/>
            <person name="Zhou Y."/>
        </authorList>
    </citation>
    <scope>NUCLEOTIDE SEQUENCE</scope>
    <source>
        <strain evidence="3">CGMCC 1.15343</strain>
    </source>
</reference>
<evidence type="ECO:0000313" key="4">
    <source>
        <dbReference type="Proteomes" id="UP000651668"/>
    </source>
</evidence>
<gene>
    <name evidence="3" type="primary">porV</name>
    <name evidence="3" type="ORF">GCM10011387_17010</name>
</gene>
<dbReference type="AlphaFoldDB" id="A0A916XDK5"/>